<sequence>MTEPQGEADIWCERQHRPTVVQVSGSFYLCAVRFPFGKYFVLCLGALLAPGLTYADDVLPGLADTAAVHQSHRRIVFQFDNRYSLLNGRLVGINGLKLGVEWRNRLRTGAALYLLSSGIPSDEPTPLDLPPATTAEMRFRYVAVYGEYVLIGNRRWELSTPTQFGVGRFFSRYELPNGQVRKSPKELIWLVEPSVASHYRVWRWLGVGAGLGWRQTLFINNALEHELNAPIFYGRVKLFLGDLYKVFRGHERLFSQRGLESRATSEGY</sequence>
<dbReference type="RefSeq" id="WP_139516482.1">
    <property type="nucleotide sequence ID" value="NZ_CP040896.1"/>
</dbReference>
<dbReference type="AlphaFoldDB" id="A0A5B8A1X5"/>
<proteinExistence type="predicted"/>
<keyword evidence="2" id="KW-1185">Reference proteome</keyword>
<gene>
    <name evidence="1" type="ORF">FHG12_14940</name>
</gene>
<dbReference type="OrthoDB" id="1369748at2"/>
<accession>A0A5B8A1X5</accession>
<evidence type="ECO:0000313" key="1">
    <source>
        <dbReference type="EMBL" id="QDA61308.1"/>
    </source>
</evidence>
<name>A0A5B8A1X5_9BACT</name>
<protein>
    <submittedName>
        <fullName evidence="1">Uncharacterized protein</fullName>
    </submittedName>
</protein>
<organism evidence="1 2">
    <name type="scientific">Hymenobacter jejuensis</name>
    <dbReference type="NCBI Taxonomy" id="2502781"/>
    <lineage>
        <taxon>Bacteria</taxon>
        <taxon>Pseudomonadati</taxon>
        <taxon>Bacteroidota</taxon>
        <taxon>Cytophagia</taxon>
        <taxon>Cytophagales</taxon>
        <taxon>Hymenobacteraceae</taxon>
        <taxon>Hymenobacter</taxon>
    </lineage>
</organism>
<dbReference type="EMBL" id="CP040896">
    <property type="protein sequence ID" value="QDA61308.1"/>
    <property type="molecule type" value="Genomic_DNA"/>
</dbReference>
<evidence type="ECO:0000313" key="2">
    <source>
        <dbReference type="Proteomes" id="UP000305398"/>
    </source>
</evidence>
<dbReference type="Proteomes" id="UP000305398">
    <property type="component" value="Chromosome"/>
</dbReference>
<dbReference type="KEGG" id="hyj:FHG12_14940"/>
<reference evidence="1 2" key="1">
    <citation type="submission" date="2019-06" db="EMBL/GenBank/DDBJ databases">
        <authorList>
            <person name="Srinivasan S."/>
        </authorList>
    </citation>
    <scope>NUCLEOTIDE SEQUENCE [LARGE SCALE GENOMIC DNA]</scope>
    <source>
        <strain evidence="1 2">17J68-5</strain>
    </source>
</reference>